<keyword evidence="2" id="KW-1185">Reference proteome</keyword>
<organism evidence="1 2">
    <name type="scientific">Cirrhinus mrigala</name>
    <name type="common">Mrigala</name>
    <dbReference type="NCBI Taxonomy" id="683832"/>
    <lineage>
        <taxon>Eukaryota</taxon>
        <taxon>Metazoa</taxon>
        <taxon>Chordata</taxon>
        <taxon>Craniata</taxon>
        <taxon>Vertebrata</taxon>
        <taxon>Euteleostomi</taxon>
        <taxon>Actinopterygii</taxon>
        <taxon>Neopterygii</taxon>
        <taxon>Teleostei</taxon>
        <taxon>Ostariophysi</taxon>
        <taxon>Cypriniformes</taxon>
        <taxon>Cyprinidae</taxon>
        <taxon>Labeoninae</taxon>
        <taxon>Labeonini</taxon>
        <taxon>Cirrhinus</taxon>
    </lineage>
</organism>
<sequence length="219" mass="21903">MQTSKMGPAGRIFFGEAKLPRLATADARLGAATTRSFPDTAGMSFEAASAARFELIYACLAGMDACRAEVAQMRPCFLAGAETLFLGQAAATVISGPDAAATALSVPDAAATALSVPDAAATALSVPDAAATAISVPDAAVTAISVPDAEAAELAVPDVALTVPSVPDAAVTALSVSDAAVTALHGPGPPSLPLSCLPPYLLPPDFGNVWKPFRREGVL</sequence>
<proteinExistence type="predicted"/>
<name>A0ABD0MEW7_CIRMR</name>
<protein>
    <submittedName>
        <fullName evidence="1">Uncharacterized protein</fullName>
    </submittedName>
</protein>
<feature type="non-terminal residue" evidence="1">
    <location>
        <position position="219"/>
    </location>
</feature>
<comment type="caution">
    <text evidence="1">The sequence shown here is derived from an EMBL/GenBank/DDBJ whole genome shotgun (WGS) entry which is preliminary data.</text>
</comment>
<dbReference type="Proteomes" id="UP001529510">
    <property type="component" value="Unassembled WGS sequence"/>
</dbReference>
<dbReference type="AlphaFoldDB" id="A0ABD0MEW7"/>
<evidence type="ECO:0000313" key="1">
    <source>
        <dbReference type="EMBL" id="KAL0148799.1"/>
    </source>
</evidence>
<dbReference type="EMBL" id="JAMKFB020000640">
    <property type="protein sequence ID" value="KAL0148799.1"/>
    <property type="molecule type" value="Genomic_DNA"/>
</dbReference>
<accession>A0ABD0MEW7</accession>
<gene>
    <name evidence="1" type="ORF">M9458_055896</name>
</gene>
<reference evidence="1 2" key="1">
    <citation type="submission" date="2024-05" db="EMBL/GenBank/DDBJ databases">
        <title>Genome sequencing and assembly of Indian major carp, Cirrhinus mrigala (Hamilton, 1822).</title>
        <authorList>
            <person name="Mohindra V."/>
            <person name="Chowdhury L.M."/>
            <person name="Lal K."/>
            <person name="Jena J.K."/>
        </authorList>
    </citation>
    <scope>NUCLEOTIDE SEQUENCE [LARGE SCALE GENOMIC DNA]</scope>
    <source>
        <strain evidence="1">CM1030</strain>
        <tissue evidence="1">Blood</tissue>
    </source>
</reference>
<feature type="non-terminal residue" evidence="1">
    <location>
        <position position="1"/>
    </location>
</feature>
<evidence type="ECO:0000313" key="2">
    <source>
        <dbReference type="Proteomes" id="UP001529510"/>
    </source>
</evidence>